<reference evidence="1" key="1">
    <citation type="submission" date="2021-01" db="EMBL/GenBank/DDBJ databases">
        <authorList>
            <person name="Corre E."/>
            <person name="Pelletier E."/>
            <person name="Niang G."/>
            <person name="Scheremetjew M."/>
            <person name="Finn R."/>
            <person name="Kale V."/>
            <person name="Holt S."/>
            <person name="Cochrane G."/>
            <person name="Meng A."/>
            <person name="Brown T."/>
            <person name="Cohen L."/>
        </authorList>
    </citation>
    <scope>NUCLEOTIDE SEQUENCE</scope>
    <source>
        <strain evidence="1">CCMP1381</strain>
    </source>
</reference>
<dbReference type="EMBL" id="HBGS01044960">
    <property type="protein sequence ID" value="CAD9457021.1"/>
    <property type="molecule type" value="Transcribed_RNA"/>
</dbReference>
<gene>
    <name evidence="1" type="ORF">DSPE1174_LOCUS23184</name>
    <name evidence="2" type="ORF">DSPE1174_LOCUS23185</name>
</gene>
<accession>A0A6U3WEH3</accession>
<protein>
    <submittedName>
        <fullName evidence="1">Uncharacterized protein</fullName>
    </submittedName>
</protein>
<dbReference type="AlphaFoldDB" id="A0A6U3WEH3"/>
<sequence length="109" mass="11620">MVQQKGGGGGGNAANANATVREVDGAAKKLYAAMPPDSLLLVVTQAGLAPLVHLGEKKQRVQWEVSSMEQKNHVVGGGFHRSAWMQEDEMAYHSALHECANGYVFVASK</sequence>
<evidence type="ECO:0000313" key="1">
    <source>
        <dbReference type="EMBL" id="CAD9457019.1"/>
    </source>
</evidence>
<name>A0A6U3WEH3_9STRA</name>
<proteinExistence type="predicted"/>
<dbReference type="EMBL" id="HBGS01044958">
    <property type="protein sequence ID" value="CAD9457019.1"/>
    <property type="molecule type" value="Transcribed_RNA"/>
</dbReference>
<evidence type="ECO:0000313" key="2">
    <source>
        <dbReference type="EMBL" id="CAD9457021.1"/>
    </source>
</evidence>
<organism evidence="1">
    <name type="scientific">Octactis speculum</name>
    <dbReference type="NCBI Taxonomy" id="3111310"/>
    <lineage>
        <taxon>Eukaryota</taxon>
        <taxon>Sar</taxon>
        <taxon>Stramenopiles</taxon>
        <taxon>Ochrophyta</taxon>
        <taxon>Dictyochophyceae</taxon>
        <taxon>Dictyochales</taxon>
        <taxon>Dictyochaceae</taxon>
        <taxon>Octactis</taxon>
    </lineage>
</organism>